<name>A0A2K1QVS7_9PEZI</name>
<keyword evidence="6 9" id="KW-0505">Motor protein</keyword>
<dbReference type="InterPro" id="IPR001609">
    <property type="entry name" value="Myosin_head_motor_dom-like"/>
</dbReference>
<feature type="region of interest" description="Disordered" evidence="11">
    <location>
        <begin position="1"/>
        <end position="89"/>
    </location>
</feature>
<keyword evidence="7 9" id="KW-0009">Actin-binding</keyword>
<dbReference type="FunFam" id="1.10.10.820:FF:000001">
    <property type="entry name" value="Myosin heavy chain"/>
    <property type="match status" value="1"/>
</dbReference>
<dbReference type="InterPro" id="IPR008989">
    <property type="entry name" value="Myosin_S1_N"/>
</dbReference>
<comment type="similarity">
    <text evidence="1 9">Belongs to the TRAFAC class myosin-kinesin ATPase superfamily. Myosin family.</text>
</comment>
<feature type="compositionally biased region" description="Basic and acidic residues" evidence="11">
    <location>
        <begin position="1181"/>
        <end position="1197"/>
    </location>
</feature>
<feature type="compositionally biased region" description="Basic and acidic residues" evidence="11">
    <location>
        <begin position="1131"/>
        <end position="1146"/>
    </location>
</feature>
<dbReference type="PRINTS" id="PR00193">
    <property type="entry name" value="MYOSINHEAVY"/>
</dbReference>
<feature type="coiled-coil region" evidence="10">
    <location>
        <begin position="1716"/>
        <end position="1743"/>
    </location>
</feature>
<keyword evidence="4 10" id="KW-0175">Coiled coil</keyword>
<dbReference type="Gene3D" id="1.20.5.340">
    <property type="match status" value="1"/>
</dbReference>
<evidence type="ECO:0000256" key="5">
    <source>
        <dbReference type="ARBA" id="ARBA00023123"/>
    </source>
</evidence>
<feature type="region of interest" description="Disordered" evidence="11">
    <location>
        <begin position="2142"/>
        <end position="2163"/>
    </location>
</feature>
<dbReference type="PANTHER" id="PTHR13140">
    <property type="entry name" value="MYOSIN"/>
    <property type="match status" value="1"/>
</dbReference>
<evidence type="ECO:0000256" key="4">
    <source>
        <dbReference type="ARBA" id="ARBA00023054"/>
    </source>
</evidence>
<feature type="compositionally biased region" description="Polar residues" evidence="11">
    <location>
        <begin position="1518"/>
        <end position="1527"/>
    </location>
</feature>
<protein>
    <recommendedName>
        <fullName evidence="16">Myosin type-2 heavy chain 1</fullName>
    </recommendedName>
</protein>
<dbReference type="Pfam" id="PF00063">
    <property type="entry name" value="Myosin_head"/>
    <property type="match status" value="1"/>
</dbReference>
<feature type="compositionally biased region" description="Basic and acidic residues" evidence="11">
    <location>
        <begin position="1697"/>
        <end position="1708"/>
    </location>
</feature>
<dbReference type="GO" id="GO:1902404">
    <property type="term" value="P:mitotic actomyosin contractile ring contraction"/>
    <property type="evidence" value="ECO:0007669"/>
    <property type="project" value="UniProtKB-ARBA"/>
</dbReference>
<dbReference type="Pfam" id="PF02736">
    <property type="entry name" value="Myosin_N"/>
    <property type="match status" value="1"/>
</dbReference>
<dbReference type="FunFam" id="1.20.58.530:FF:000001">
    <property type="entry name" value="Myosin heavy chain"/>
    <property type="match status" value="1"/>
</dbReference>
<proteinExistence type="inferred from homology"/>
<feature type="region of interest" description="Disordered" evidence="11">
    <location>
        <begin position="1658"/>
        <end position="1708"/>
    </location>
</feature>
<organism evidence="14 15">
    <name type="scientific">Sphaceloma murrayae</name>
    <dbReference type="NCBI Taxonomy" id="2082308"/>
    <lineage>
        <taxon>Eukaryota</taxon>
        <taxon>Fungi</taxon>
        <taxon>Dikarya</taxon>
        <taxon>Ascomycota</taxon>
        <taxon>Pezizomycotina</taxon>
        <taxon>Dothideomycetes</taxon>
        <taxon>Dothideomycetidae</taxon>
        <taxon>Myriangiales</taxon>
        <taxon>Elsinoaceae</taxon>
        <taxon>Sphaceloma</taxon>
    </lineage>
</organism>
<dbReference type="GO" id="GO:0016459">
    <property type="term" value="C:myosin complex"/>
    <property type="evidence" value="ECO:0007669"/>
    <property type="project" value="UniProtKB-KW"/>
</dbReference>
<feature type="compositionally biased region" description="Basic and acidic residues" evidence="11">
    <location>
        <begin position="2154"/>
        <end position="2163"/>
    </location>
</feature>
<feature type="compositionally biased region" description="Basic and acidic residues" evidence="11">
    <location>
        <begin position="1506"/>
        <end position="1517"/>
    </location>
</feature>
<feature type="coiled-coil region" evidence="10">
    <location>
        <begin position="2179"/>
        <end position="2354"/>
    </location>
</feature>
<dbReference type="STRING" id="2082308.A0A2K1QVS7"/>
<feature type="compositionally biased region" description="Polar residues" evidence="11">
    <location>
        <begin position="1658"/>
        <end position="1669"/>
    </location>
</feature>
<feature type="region of interest" description="Disordered" evidence="11">
    <location>
        <begin position="1506"/>
        <end position="1527"/>
    </location>
</feature>
<dbReference type="Gene3D" id="1.20.120.720">
    <property type="entry name" value="Myosin VI head, motor domain, U50 subdomain"/>
    <property type="match status" value="1"/>
</dbReference>
<keyword evidence="3 9" id="KW-0067">ATP-binding</keyword>
<evidence type="ECO:0000256" key="7">
    <source>
        <dbReference type="ARBA" id="ARBA00023203"/>
    </source>
</evidence>
<feature type="region of interest" description="Disordered" evidence="11">
    <location>
        <begin position="1181"/>
        <end position="1225"/>
    </location>
</feature>
<evidence type="ECO:0000256" key="9">
    <source>
        <dbReference type="PROSITE-ProRule" id="PRU00782"/>
    </source>
</evidence>
<feature type="coiled-coil region" evidence="10">
    <location>
        <begin position="1375"/>
        <end position="1430"/>
    </location>
</feature>
<keyword evidence="5 9" id="KW-0518">Myosin</keyword>
<evidence type="ECO:0000256" key="11">
    <source>
        <dbReference type="SAM" id="MobiDB-lite"/>
    </source>
</evidence>
<dbReference type="OrthoDB" id="6108017at2759"/>
<dbReference type="PANTHER" id="PTHR13140:SF857">
    <property type="entry name" value="MYOSIN-11"/>
    <property type="match status" value="1"/>
</dbReference>
<evidence type="ECO:0000256" key="10">
    <source>
        <dbReference type="SAM" id="Coils"/>
    </source>
</evidence>
<accession>A0A2K1QVS7</accession>
<dbReference type="GO" id="GO:0051015">
    <property type="term" value="F:actin filament binding"/>
    <property type="evidence" value="ECO:0007669"/>
    <property type="project" value="InterPro"/>
</dbReference>
<dbReference type="PROSITE" id="PS51456">
    <property type="entry name" value="MYOSIN_MOTOR"/>
    <property type="match status" value="1"/>
</dbReference>
<dbReference type="InterPro" id="IPR055914">
    <property type="entry name" value="DUF7491"/>
</dbReference>
<dbReference type="SMART" id="SM00242">
    <property type="entry name" value="MYSc"/>
    <property type="match status" value="1"/>
</dbReference>
<dbReference type="InterPro" id="IPR027417">
    <property type="entry name" value="P-loop_NTPase"/>
</dbReference>
<dbReference type="EMBL" id="NKHZ01000033">
    <property type="protein sequence ID" value="PNS19060.1"/>
    <property type="molecule type" value="Genomic_DNA"/>
</dbReference>
<dbReference type="PROSITE" id="PS51844">
    <property type="entry name" value="SH3_LIKE"/>
    <property type="match status" value="1"/>
</dbReference>
<evidence type="ECO:0000256" key="1">
    <source>
        <dbReference type="ARBA" id="ARBA00008314"/>
    </source>
</evidence>
<evidence type="ECO:0000256" key="6">
    <source>
        <dbReference type="ARBA" id="ARBA00023175"/>
    </source>
</evidence>
<dbReference type="Gene3D" id="1.20.58.530">
    <property type="match status" value="1"/>
</dbReference>
<dbReference type="Gene3D" id="4.10.270.10">
    <property type="entry name" value="Myosin, subunit A"/>
    <property type="match status" value="1"/>
</dbReference>
<dbReference type="Gene3D" id="1.10.10.820">
    <property type="match status" value="1"/>
</dbReference>
<evidence type="ECO:0000259" key="12">
    <source>
        <dbReference type="PROSITE" id="PS51456"/>
    </source>
</evidence>
<dbReference type="InParanoid" id="A0A2K1QVS7"/>
<dbReference type="InterPro" id="IPR004009">
    <property type="entry name" value="SH3_Myosin"/>
</dbReference>
<keyword evidence="15" id="KW-1185">Reference proteome</keyword>
<comment type="caution">
    <text evidence="14">The sequence shown here is derived from an EMBL/GenBank/DDBJ whole genome shotgun (WGS) entry which is preliminary data.</text>
</comment>
<dbReference type="GO" id="GO:0005524">
    <property type="term" value="F:ATP binding"/>
    <property type="evidence" value="ECO:0007669"/>
    <property type="project" value="UniProtKB-UniRule"/>
</dbReference>
<sequence length="2412" mass="275001">MAAQAQAGPRWRSSPFGRSNASPSPGPPPGHARSKSAIMQSPLSKPIGSAHGRTNSLADAALIAQNNSSKGLPPSSPRQGSPAPGTFAPRFIKTELDGTSDRVGGIEGENDFSGKRYVWVKDAAKAFVKGWVVEEVSDTMLRVQCDDGSQRDIESDNVDKVNPAKFDKADDMAELTHLNEASVVHNLHMRYEADLIYTYSGLFLVTVNPYCPLPIYGRDFINMYKGRSREDSKPHIFAVADEAFRNLVDEGANQSILVTGESGAGKTENTKKVIQYLASVANADTPRVKSAAKQPSNLSEQILRANPILEAFGNAQTVRNHNSSRFGKFIRIEFTRGGQIAGAFIDWYLLEKSRVVRVNNSERNYHVFYQLLQGADRSLREQLLLDEADCEDFEYTRHGNDSIPGVSDDAEWNALIEAFHVMGFSEKDQQSIIQTIGAILHLGNIVVEKESLRGDQAIIAQSSMLSVQKFCRLVGISPDMFVKGLLHPKVKAGREWVEKVQTPEQVRLAVDALAKGIYERGFGDLVDRINSKLDRSAGASDDTHFIGVLDIAGFEIFENNSFEQLCINYTNEKLQQFFNHHMFVLEQEEYAREQIDWKFIDFGRDLQPTIDLIELTNPIGIFSCLDEDSVMPKATDRSFTDKLNSLWDRKTPKYRKSLLNQGFMLTHYAADVEYSTEGWLEKNKDPLNDNVTRLLAASTNKHVSHLFADCAEVEDDLSGARSKVKRGLFRTVAQRHKEQLSSLMGQLHSTHPHFVRCILPNHKKKPKQWSAPLVLDQLRCNGVLEGIRIARTGFPNRLPFAEFRSRYEVLCPNMPKGYLEGQAAAKLILEKLKLDPSWFRVGITKVFFRAGVLAELEEQRDALIQEVIARFQSVAQGYIQRKIAHKRLYRAEATRIIQRNFQAYAKMQSNPWWMLFTRMRPLLGATRQATEVKKREEEIKKLQQQMQDEELQRQRVEEERRRTENEMQRIQQTLESERALALDKEEIFKRLQTRETELTEKLQDAIADQDSLEEQIDGLMAAKRSAEERSVAMQKQLEQAGAIITNLEGEKHDLKDRISELDRQLEDVEKTKSLRTEAEEKLDQEVKMLQSHLSLKERKMQELESKLVSVDQDLSLQIAAASKDLQSAKKSVRDLTEENRSIREQMAELSSTSTSFEDVIRKKDSELAILKTDLKKYQDDRRRFEDEKRSLSDRHDSVQTQLRSSRADVEAMKSQHSQLQREVADAKRALEDQANATSQAQILESQIQDLKSELYKVQTELSRERQSRDDVKRIADSEIQNIKREFNALNDSKVTIEKEMYAQSDITRRATEAKVAAEKERKEYQMELQQLRKQFIDLQEAKIQAETMAEGKVFRQANERQAILRREIDAKDSQLSAIEDERTTLAGEVQRLKRLIADSDNFKLHHDQHKDRLERELVTVKGRLTASENDNRALLNKVQQKNLDIARSNSKAGDIQRTRMNQLMADKSRTDEEAKRLARQLEDAQLTISSLEKQKEKLSLSLEDMNHEMSREHRTTRNAEQASSTVNLQLADANRKLETERQLRTQAQTNSRAVQSALDAANRELSECHEQLRLLQKVFDPELRDIPQMDGAKPDLSRAIDLARKLEASESALMLANERAARAESQVNDMRSHFQDELQDSENRHISSKRALLEEMNGSQVNARASPANNFRREWDSRKTFSPVQTPSQPPRALGNHRSDSARSDRTTDTVTYNNRMDLAAELEQVQNQLQMSEMRNRHLQAQMDRGSPLKNGTPDGSPSVMRLKKLERENFRLHDMLDDSAKKVSALEQSIHTGQLTFHEVQSKSHQELFDLINSQEQTRKVIASSHKEAVDELANAKTSFDELKQYKTNIEIELRDAKSELSDVIYEREQEAASHSQLLQEFNDLQIRLDTETSKLVDVTSSLQLYRARSDEYFSKLEQAEIAVLKASRAEQFAKGQAKEIEETCASIMAERKQMDALVEDLQRQNQQYEERMEDVQADLESAMQAKKRLQNELEDYRSQRAMDIEDKETSVEQTRRKYQGELASLTHELEIERDNIIHAKGENGRLRDELEELRNKWDDEVLNSSAWAKEKSRLEVAMQDLSNSRDEAANAHNEAQSKIVSLLGQVRTLRTNVDDAVAERDLLLKEKKGLEARLSEAADRLQDLSSTGSPSKRDAAQSDKQVLELKSRLAQQEDIAEAAIGKMRRAELLAQETQKEIANERETGVRLHRERADMEKTVKELQLKCIDLETKGYSSASQDVRYLNTRIHELETNLEKLESTRSSEARSVRNVDRTVKDLQSQIERREKSTQLLTEDLNKARDKISGLLGTIDELQATDSSSQLAAKRAERELREEREKCLRLERELEGWKGLRLERNSMQRSGTLAALSDDGRSRRGSSIGPPGGGFAGVKTGEHLDVPKRQPSLTKGFL</sequence>
<dbReference type="GO" id="GO:0007015">
    <property type="term" value="P:actin filament organization"/>
    <property type="evidence" value="ECO:0007669"/>
    <property type="project" value="TreeGrafter"/>
</dbReference>
<dbReference type="Pfam" id="PF24319">
    <property type="entry name" value="DUF7491"/>
    <property type="match status" value="1"/>
</dbReference>
<feature type="binding site" evidence="9">
    <location>
        <begin position="260"/>
        <end position="267"/>
    </location>
    <ligand>
        <name>ATP</name>
        <dbReference type="ChEBI" id="CHEBI:30616"/>
    </ligand>
</feature>
<feature type="region of interest" description="Disordered" evidence="11">
    <location>
        <begin position="2364"/>
        <end position="2412"/>
    </location>
</feature>
<dbReference type="GO" id="GO:1903475">
    <property type="term" value="P:mitotic actomyosin contractile ring assembly"/>
    <property type="evidence" value="ECO:0007669"/>
    <property type="project" value="UniProtKB-ARBA"/>
</dbReference>
<dbReference type="Gene3D" id="2.30.30.360">
    <property type="entry name" value="Myosin S1 fragment, N-terminal"/>
    <property type="match status" value="1"/>
</dbReference>
<dbReference type="InterPro" id="IPR036961">
    <property type="entry name" value="Kinesin_motor_dom_sf"/>
</dbReference>
<dbReference type="GO" id="GO:0016020">
    <property type="term" value="C:membrane"/>
    <property type="evidence" value="ECO:0007669"/>
    <property type="project" value="TreeGrafter"/>
</dbReference>
<evidence type="ECO:0000313" key="15">
    <source>
        <dbReference type="Proteomes" id="UP000243797"/>
    </source>
</evidence>
<evidence type="ECO:0000256" key="2">
    <source>
        <dbReference type="ARBA" id="ARBA00022741"/>
    </source>
</evidence>
<feature type="domain" description="Myosin N-terminal SH3-like" evidence="13">
    <location>
        <begin position="113"/>
        <end position="163"/>
    </location>
</feature>
<dbReference type="FunFam" id="3.40.850.10:FF:000101">
    <property type="entry name" value="Slow myosin heavy chain 2"/>
    <property type="match status" value="1"/>
</dbReference>
<feature type="domain" description="Myosin motor" evidence="12">
    <location>
        <begin position="167"/>
        <end position="861"/>
    </location>
</feature>
<reference evidence="14 15" key="1">
    <citation type="submission" date="2017-06" db="EMBL/GenBank/DDBJ databases">
        <title>Draft genome sequence of a variant of Elsinoe murrayae.</title>
        <authorList>
            <person name="Cheng Q."/>
        </authorList>
    </citation>
    <scope>NUCLEOTIDE SEQUENCE [LARGE SCALE GENOMIC DNA]</scope>
    <source>
        <strain evidence="14 15">CQ-2017a</strain>
    </source>
</reference>
<dbReference type="SUPFAM" id="SSF57997">
    <property type="entry name" value="Tropomyosin"/>
    <property type="match status" value="1"/>
</dbReference>
<evidence type="ECO:0000256" key="3">
    <source>
        <dbReference type="ARBA" id="ARBA00022840"/>
    </source>
</evidence>
<feature type="region of interest" description="Disordered" evidence="11">
    <location>
        <begin position="1127"/>
        <end position="1155"/>
    </location>
</feature>
<dbReference type="SUPFAM" id="SSF52540">
    <property type="entry name" value="P-loop containing nucleoside triphosphate hydrolases"/>
    <property type="match status" value="1"/>
</dbReference>
<evidence type="ECO:0000313" key="14">
    <source>
        <dbReference type="EMBL" id="PNS19060.1"/>
    </source>
</evidence>
<dbReference type="Gene3D" id="3.30.70.1590">
    <property type="match status" value="1"/>
</dbReference>
<evidence type="ECO:0000259" key="13">
    <source>
        <dbReference type="PROSITE" id="PS51844"/>
    </source>
</evidence>
<gene>
    <name evidence="14" type="ORF">CAC42_1796</name>
</gene>
<dbReference type="GO" id="GO:0120104">
    <property type="term" value="C:mitotic actomyosin contractile ring, proximal layer"/>
    <property type="evidence" value="ECO:0007669"/>
    <property type="project" value="UniProtKB-ARBA"/>
</dbReference>
<dbReference type="CDD" id="cd01377">
    <property type="entry name" value="MYSc_class_II"/>
    <property type="match status" value="1"/>
</dbReference>
<feature type="region of interest" description="Actin-binding" evidence="9">
    <location>
        <begin position="740"/>
        <end position="762"/>
    </location>
</feature>
<feature type="compositionally biased region" description="Basic and acidic residues" evidence="11">
    <location>
        <begin position="950"/>
        <end position="964"/>
    </location>
</feature>
<evidence type="ECO:0008006" key="16">
    <source>
        <dbReference type="Google" id="ProtNLM"/>
    </source>
</evidence>
<dbReference type="SUPFAM" id="SSF90257">
    <property type="entry name" value="Myosin rod fragments"/>
    <property type="match status" value="1"/>
</dbReference>
<dbReference type="Gene3D" id="3.40.850.10">
    <property type="entry name" value="Kinesin motor domain"/>
    <property type="match status" value="1"/>
</dbReference>
<dbReference type="Proteomes" id="UP000243797">
    <property type="component" value="Unassembled WGS sequence"/>
</dbReference>
<feature type="region of interest" description="Disordered" evidence="11">
    <location>
        <begin position="944"/>
        <end position="964"/>
    </location>
</feature>
<comment type="subunit">
    <text evidence="8">Binds to cdc4 and rlc1.</text>
</comment>
<dbReference type="GO" id="GO:0000146">
    <property type="term" value="F:microfilament motor activity"/>
    <property type="evidence" value="ECO:0007669"/>
    <property type="project" value="TreeGrafter"/>
</dbReference>
<keyword evidence="2 9" id="KW-0547">Nucleotide-binding</keyword>
<dbReference type="FunCoup" id="A0A2K1QVS7">
    <property type="interactions" value="323"/>
</dbReference>
<evidence type="ECO:0000256" key="8">
    <source>
        <dbReference type="ARBA" id="ARBA00064372"/>
    </source>
</evidence>